<dbReference type="Gene3D" id="1.10.287.1080">
    <property type="entry name" value="MazG-like"/>
    <property type="match status" value="1"/>
</dbReference>
<evidence type="ECO:0000256" key="7">
    <source>
        <dbReference type="ARBA" id="ARBA00022840"/>
    </source>
</evidence>
<keyword evidence="4 9" id="KW-0028">Amino-acid biosynthesis</keyword>
<dbReference type="Pfam" id="PF01503">
    <property type="entry name" value="PRA-PH"/>
    <property type="match status" value="1"/>
</dbReference>
<dbReference type="PANTHER" id="PTHR42945:SF1">
    <property type="entry name" value="HISTIDINE BIOSYNTHESIS BIFUNCTIONAL PROTEIN HIS7"/>
    <property type="match status" value="1"/>
</dbReference>
<dbReference type="Proteomes" id="UP000263993">
    <property type="component" value="Unassembled WGS sequence"/>
</dbReference>
<dbReference type="EC" id="3.6.1.31" evidence="9"/>
<keyword evidence="11" id="KW-1185">Reference proteome</keyword>
<evidence type="ECO:0000256" key="5">
    <source>
        <dbReference type="ARBA" id="ARBA00022741"/>
    </source>
</evidence>
<evidence type="ECO:0000256" key="8">
    <source>
        <dbReference type="ARBA" id="ARBA00023102"/>
    </source>
</evidence>
<reference evidence="11" key="1">
    <citation type="submission" date="2018-08" db="EMBL/GenBank/DDBJ databases">
        <authorList>
            <person name="Kim S.-J."/>
            <person name="Jung G.-Y."/>
        </authorList>
    </citation>
    <scope>NUCLEOTIDE SEQUENCE [LARGE SCALE GENOMIC DNA]</scope>
    <source>
        <strain evidence="11">GY_H</strain>
    </source>
</reference>
<dbReference type="GO" id="GO:0004636">
    <property type="term" value="F:phosphoribosyl-ATP diphosphatase activity"/>
    <property type="evidence" value="ECO:0007669"/>
    <property type="project" value="UniProtKB-UniRule"/>
</dbReference>
<dbReference type="OrthoDB" id="9814738at2"/>
<evidence type="ECO:0000256" key="3">
    <source>
        <dbReference type="ARBA" id="ARBA00009392"/>
    </source>
</evidence>
<dbReference type="NCBIfam" id="TIGR03188">
    <property type="entry name" value="histidine_hisI"/>
    <property type="match status" value="1"/>
</dbReference>
<keyword evidence="8 9" id="KW-0368">Histidine biosynthesis</keyword>
<evidence type="ECO:0000256" key="6">
    <source>
        <dbReference type="ARBA" id="ARBA00022801"/>
    </source>
</evidence>
<dbReference type="SUPFAM" id="SSF101386">
    <property type="entry name" value="all-alpha NTP pyrophosphatases"/>
    <property type="match status" value="1"/>
</dbReference>
<dbReference type="AlphaFoldDB" id="A0A371B9L9"/>
<evidence type="ECO:0000256" key="2">
    <source>
        <dbReference type="ARBA" id="ARBA00005204"/>
    </source>
</evidence>
<evidence type="ECO:0000313" key="11">
    <source>
        <dbReference type="Proteomes" id="UP000263993"/>
    </source>
</evidence>
<comment type="catalytic activity">
    <reaction evidence="1 9">
        <text>1-(5-phospho-beta-D-ribosyl)-ATP + H2O = 1-(5-phospho-beta-D-ribosyl)-5'-AMP + diphosphate + H(+)</text>
        <dbReference type="Rhea" id="RHEA:22828"/>
        <dbReference type="ChEBI" id="CHEBI:15377"/>
        <dbReference type="ChEBI" id="CHEBI:15378"/>
        <dbReference type="ChEBI" id="CHEBI:33019"/>
        <dbReference type="ChEBI" id="CHEBI:59457"/>
        <dbReference type="ChEBI" id="CHEBI:73183"/>
        <dbReference type="EC" id="3.6.1.31"/>
    </reaction>
</comment>
<organism evidence="10 11">
    <name type="scientific">Undibacter mobilis</name>
    <dbReference type="NCBI Taxonomy" id="2292256"/>
    <lineage>
        <taxon>Bacteria</taxon>
        <taxon>Pseudomonadati</taxon>
        <taxon>Pseudomonadota</taxon>
        <taxon>Alphaproteobacteria</taxon>
        <taxon>Hyphomicrobiales</taxon>
        <taxon>Nitrobacteraceae</taxon>
        <taxon>Undibacter</taxon>
    </lineage>
</organism>
<dbReference type="CDD" id="cd11534">
    <property type="entry name" value="NTP-PPase_HisIE_like"/>
    <property type="match status" value="1"/>
</dbReference>
<dbReference type="InterPro" id="IPR021130">
    <property type="entry name" value="PRib-ATP_PPHydrolase-like"/>
</dbReference>
<dbReference type="EMBL" id="QRGO01000001">
    <property type="protein sequence ID" value="RDV04071.1"/>
    <property type="molecule type" value="Genomic_DNA"/>
</dbReference>
<evidence type="ECO:0000256" key="1">
    <source>
        <dbReference type="ARBA" id="ARBA00001460"/>
    </source>
</evidence>
<dbReference type="UniPathway" id="UPA00031">
    <property type="reaction ID" value="UER00007"/>
</dbReference>
<evidence type="ECO:0000256" key="4">
    <source>
        <dbReference type="ARBA" id="ARBA00022605"/>
    </source>
</evidence>
<name>A0A371B9L9_9BRAD</name>
<accession>A0A371B9L9</accession>
<dbReference type="RefSeq" id="WP_115516097.1">
    <property type="nucleotide sequence ID" value="NZ_QRGO01000001.1"/>
</dbReference>
<comment type="caution">
    <text evidence="10">The sequence shown here is derived from an EMBL/GenBank/DDBJ whole genome shotgun (WGS) entry which is preliminary data.</text>
</comment>
<dbReference type="GO" id="GO:0005737">
    <property type="term" value="C:cytoplasm"/>
    <property type="evidence" value="ECO:0007669"/>
    <property type="project" value="UniProtKB-SubCell"/>
</dbReference>
<keyword evidence="5 9" id="KW-0547">Nucleotide-binding</keyword>
<dbReference type="NCBIfam" id="NF001613">
    <property type="entry name" value="PRK00400.1-5"/>
    <property type="match status" value="1"/>
</dbReference>
<gene>
    <name evidence="9" type="primary">hisE</name>
    <name evidence="10" type="ORF">DXH78_05405</name>
</gene>
<dbReference type="PANTHER" id="PTHR42945">
    <property type="entry name" value="HISTIDINE BIOSYNTHESIS BIFUNCTIONAL PROTEIN"/>
    <property type="match status" value="1"/>
</dbReference>
<comment type="subcellular location">
    <subcellularLocation>
        <location evidence="9">Cytoplasm</location>
    </subcellularLocation>
</comment>
<keyword evidence="9" id="KW-0963">Cytoplasm</keyword>
<proteinExistence type="inferred from homology"/>
<dbReference type="HAMAP" id="MF_01020">
    <property type="entry name" value="HisE"/>
    <property type="match status" value="1"/>
</dbReference>
<evidence type="ECO:0000256" key="9">
    <source>
        <dbReference type="HAMAP-Rule" id="MF_01020"/>
    </source>
</evidence>
<dbReference type="GO" id="GO:0000105">
    <property type="term" value="P:L-histidine biosynthetic process"/>
    <property type="evidence" value="ECO:0007669"/>
    <property type="project" value="UniProtKB-UniRule"/>
</dbReference>
<keyword evidence="7 9" id="KW-0067">ATP-binding</keyword>
<evidence type="ECO:0000313" key="10">
    <source>
        <dbReference type="EMBL" id="RDV04071.1"/>
    </source>
</evidence>
<dbReference type="GO" id="GO:0005524">
    <property type="term" value="F:ATP binding"/>
    <property type="evidence" value="ECO:0007669"/>
    <property type="project" value="UniProtKB-KW"/>
</dbReference>
<keyword evidence="6 9" id="KW-0378">Hydrolase</keyword>
<comment type="similarity">
    <text evidence="3 9">Belongs to the PRA-PH family.</text>
</comment>
<sequence length="107" mass="11744">MTRFTLADLEKRIEERARASAEQSYTRALIDKGAAHCAKKMGEEAFETAIAAVQEDKGRLVSEAADLIYHLMVLMKVRGVTLADIEAELDRRTAQSGHAEKASRPGA</sequence>
<protein>
    <recommendedName>
        <fullName evidence="9">Phosphoribosyl-ATP pyrophosphatase</fullName>
        <shortName evidence="9">PRA-PH</shortName>
        <ecNumber evidence="9">3.6.1.31</ecNumber>
    </recommendedName>
</protein>
<dbReference type="InterPro" id="IPR008179">
    <property type="entry name" value="HisE"/>
</dbReference>
<comment type="pathway">
    <text evidence="2 9">Amino-acid biosynthesis; L-histidine biosynthesis; L-histidine from 5-phospho-alpha-D-ribose 1-diphosphate: step 2/9.</text>
</comment>